<dbReference type="AlphaFoldDB" id="A0A0G1X5U2"/>
<dbReference type="Proteomes" id="UP000034185">
    <property type="component" value="Unassembled WGS sequence"/>
</dbReference>
<evidence type="ECO:0000313" key="1">
    <source>
        <dbReference type="EMBL" id="KKW26351.1"/>
    </source>
</evidence>
<sequence length="58" mass="6731">MNKLLKGRAGGRSVVANGFYWRRRASEMQKRSFAFPSQGVRKPVQVYRKLFNNGDGRR</sequence>
<accession>A0A0G1X5U2</accession>
<comment type="caution">
    <text evidence="1">The sequence shown here is derived from an EMBL/GenBank/DDBJ whole genome shotgun (WGS) entry which is preliminary data.</text>
</comment>
<organism evidence="1 2">
    <name type="scientific">Candidatus Kaiserbacteria bacterium GW2011_GWB1_52_6</name>
    <dbReference type="NCBI Taxonomy" id="1618674"/>
    <lineage>
        <taxon>Bacteria</taxon>
        <taxon>Candidatus Kaiseribacteriota</taxon>
    </lineage>
</organism>
<proteinExistence type="predicted"/>
<evidence type="ECO:0000313" key="2">
    <source>
        <dbReference type="Proteomes" id="UP000034185"/>
    </source>
</evidence>
<protein>
    <submittedName>
        <fullName evidence="1">Uncharacterized protein</fullName>
    </submittedName>
</protein>
<reference evidence="1 2" key="1">
    <citation type="journal article" date="2015" name="Nature">
        <title>rRNA introns, odd ribosomes, and small enigmatic genomes across a large radiation of phyla.</title>
        <authorList>
            <person name="Brown C.T."/>
            <person name="Hug L.A."/>
            <person name="Thomas B.C."/>
            <person name="Sharon I."/>
            <person name="Castelle C.J."/>
            <person name="Singh A."/>
            <person name="Wilkins M.J."/>
            <person name="Williams K.H."/>
            <person name="Banfield J.F."/>
        </authorList>
    </citation>
    <scope>NUCLEOTIDE SEQUENCE [LARGE SCALE GENOMIC DNA]</scope>
</reference>
<gene>
    <name evidence="1" type="ORF">UY70_C0027G0007</name>
</gene>
<dbReference type="EMBL" id="LCRA01000027">
    <property type="protein sequence ID" value="KKW26351.1"/>
    <property type="molecule type" value="Genomic_DNA"/>
</dbReference>
<name>A0A0G1X5U2_9BACT</name>